<evidence type="ECO:0000256" key="6">
    <source>
        <dbReference type="ARBA" id="ARBA00023002"/>
    </source>
</evidence>
<dbReference type="EMBL" id="OX458333">
    <property type="protein sequence ID" value="CAI8921912.1"/>
    <property type="molecule type" value="Genomic_DNA"/>
</dbReference>
<keyword evidence="5 12" id="KW-1133">Transmembrane helix</keyword>
<feature type="transmembrane region" description="Helical" evidence="12">
    <location>
        <begin position="285"/>
        <end position="303"/>
    </location>
</feature>
<feature type="transmembrane region" description="Helical" evidence="12">
    <location>
        <begin position="135"/>
        <end position="157"/>
    </location>
</feature>
<sequence length="349" mass="39025">MNDTVSSAFEPQHAFPSNPSDAAISRRFRRIGLITIAAVYFLILVGGIVRASGAGMGCPDWPTCFGRWIPPTDESQLPPNYHEIYAERGYADTEFNPVKTWTEYVNRLVGVSIGVLVLLTLLYSVPYLKRDRTVFFLALLVFLLVGFQGWLGSAVVASNLRPIMITAHMVMAFVIVCLLIYTIARSQQDTLCRLDSGALSPKFKTVLAAAMGMTLLQIMMGTQIRESVDIIASTFNQAERHLWREEFPTIFYIHRSFSAVILFTNLWLVWHLVQRLHRRHLLRSFAIGLGALVVAAIGTGVTLDRLGFPAFVQPIHLVLANLIFGAQFFLFIALRYSERPTITGVARMG</sequence>
<dbReference type="Pfam" id="PF02628">
    <property type="entry name" value="COX15-CtaA"/>
    <property type="match status" value="1"/>
</dbReference>
<accession>A0ABM9I6F6</accession>
<keyword evidence="2" id="KW-1003">Cell membrane</keyword>
<evidence type="ECO:0000256" key="3">
    <source>
        <dbReference type="ARBA" id="ARBA00022692"/>
    </source>
</evidence>
<proteinExistence type="predicted"/>
<evidence type="ECO:0000256" key="2">
    <source>
        <dbReference type="ARBA" id="ARBA00022475"/>
    </source>
</evidence>
<keyword evidence="8" id="KW-0350">Heme biosynthesis</keyword>
<feature type="transmembrane region" description="Helical" evidence="12">
    <location>
        <begin position="163"/>
        <end position="184"/>
    </location>
</feature>
<evidence type="ECO:0000256" key="4">
    <source>
        <dbReference type="ARBA" id="ARBA00022723"/>
    </source>
</evidence>
<gene>
    <name evidence="13" type="ORF">MSZNOR_3857</name>
</gene>
<evidence type="ECO:0000256" key="8">
    <source>
        <dbReference type="ARBA" id="ARBA00023133"/>
    </source>
</evidence>
<keyword evidence="9 12" id="KW-0472">Membrane</keyword>
<evidence type="ECO:0000313" key="13">
    <source>
        <dbReference type="EMBL" id="CAI8921912.1"/>
    </source>
</evidence>
<dbReference type="PANTHER" id="PTHR35457:SF1">
    <property type="entry name" value="HEME A SYNTHASE"/>
    <property type="match status" value="1"/>
</dbReference>
<feature type="transmembrane region" description="Helical" evidence="12">
    <location>
        <begin position="205"/>
        <end position="224"/>
    </location>
</feature>
<dbReference type="Proteomes" id="UP001162030">
    <property type="component" value="Chromosome"/>
</dbReference>
<feature type="transmembrane region" description="Helical" evidence="12">
    <location>
        <begin position="315"/>
        <end position="334"/>
    </location>
</feature>
<keyword evidence="6" id="KW-0560">Oxidoreductase</keyword>
<evidence type="ECO:0000256" key="10">
    <source>
        <dbReference type="ARBA" id="ARBA00023157"/>
    </source>
</evidence>
<keyword evidence="10" id="KW-1015">Disulfide bond</keyword>
<feature type="transmembrane region" description="Helical" evidence="12">
    <location>
        <begin position="252"/>
        <end position="273"/>
    </location>
</feature>
<evidence type="ECO:0000256" key="7">
    <source>
        <dbReference type="ARBA" id="ARBA00023004"/>
    </source>
</evidence>
<organism evidence="13 14">
    <name type="scientific">Methylocaldum szegediense</name>
    <dbReference type="NCBI Taxonomy" id="73780"/>
    <lineage>
        <taxon>Bacteria</taxon>
        <taxon>Pseudomonadati</taxon>
        <taxon>Pseudomonadota</taxon>
        <taxon>Gammaproteobacteria</taxon>
        <taxon>Methylococcales</taxon>
        <taxon>Methylococcaceae</taxon>
        <taxon>Methylocaldum</taxon>
    </lineage>
</organism>
<dbReference type="InterPro" id="IPR050450">
    <property type="entry name" value="COX15/CtaA_HemeA_synthase"/>
</dbReference>
<dbReference type="PANTHER" id="PTHR35457">
    <property type="entry name" value="HEME A SYNTHASE"/>
    <property type="match status" value="1"/>
</dbReference>
<evidence type="ECO:0000256" key="11">
    <source>
        <dbReference type="ARBA" id="ARBA00023444"/>
    </source>
</evidence>
<evidence type="ECO:0000256" key="1">
    <source>
        <dbReference type="ARBA" id="ARBA00004141"/>
    </source>
</evidence>
<evidence type="ECO:0000256" key="5">
    <source>
        <dbReference type="ARBA" id="ARBA00022989"/>
    </source>
</evidence>
<protein>
    <submittedName>
        <fullName evidence="13">Cytochrome c oxidase assembly protein subunit 15</fullName>
    </submittedName>
</protein>
<keyword evidence="4" id="KW-0479">Metal-binding</keyword>
<comment type="subcellular location">
    <subcellularLocation>
        <location evidence="1">Membrane</location>
        <topology evidence="1">Multi-pass membrane protein</topology>
    </subcellularLocation>
</comment>
<evidence type="ECO:0000256" key="9">
    <source>
        <dbReference type="ARBA" id="ARBA00023136"/>
    </source>
</evidence>
<dbReference type="InterPro" id="IPR003780">
    <property type="entry name" value="COX15/CtaA_fam"/>
</dbReference>
<feature type="transmembrane region" description="Helical" evidence="12">
    <location>
        <begin position="31"/>
        <end position="51"/>
    </location>
</feature>
<keyword evidence="14" id="KW-1185">Reference proteome</keyword>
<keyword evidence="3 12" id="KW-0812">Transmembrane</keyword>
<feature type="transmembrane region" description="Helical" evidence="12">
    <location>
        <begin position="104"/>
        <end position="123"/>
    </location>
</feature>
<keyword evidence="7" id="KW-0408">Iron</keyword>
<dbReference type="RefSeq" id="WP_084161671.1">
    <property type="nucleotide sequence ID" value="NZ_OX458333.1"/>
</dbReference>
<comment type="pathway">
    <text evidence="11">Porphyrin-containing compound metabolism.</text>
</comment>
<evidence type="ECO:0000256" key="12">
    <source>
        <dbReference type="SAM" id="Phobius"/>
    </source>
</evidence>
<evidence type="ECO:0000313" key="14">
    <source>
        <dbReference type="Proteomes" id="UP001162030"/>
    </source>
</evidence>
<name>A0ABM9I6F6_9GAMM</name>
<reference evidence="13 14" key="1">
    <citation type="submission" date="2023-03" db="EMBL/GenBank/DDBJ databases">
        <authorList>
            <person name="Pearce D."/>
        </authorList>
    </citation>
    <scope>NUCLEOTIDE SEQUENCE [LARGE SCALE GENOMIC DNA]</scope>
    <source>
        <strain evidence="13">Msz</strain>
    </source>
</reference>